<evidence type="ECO:0000313" key="1">
    <source>
        <dbReference type="EMBL" id="KAJ6999088.1"/>
    </source>
</evidence>
<accession>A0AAD6QYX5</accession>
<dbReference type="Proteomes" id="UP001164929">
    <property type="component" value="Chromosome 5"/>
</dbReference>
<keyword evidence="2" id="KW-1185">Reference proteome</keyword>
<dbReference type="AlphaFoldDB" id="A0AAD6QYX5"/>
<organism evidence="1 2">
    <name type="scientific">Populus alba x Populus x berolinensis</name>
    <dbReference type="NCBI Taxonomy" id="444605"/>
    <lineage>
        <taxon>Eukaryota</taxon>
        <taxon>Viridiplantae</taxon>
        <taxon>Streptophyta</taxon>
        <taxon>Embryophyta</taxon>
        <taxon>Tracheophyta</taxon>
        <taxon>Spermatophyta</taxon>
        <taxon>Magnoliopsida</taxon>
        <taxon>eudicotyledons</taxon>
        <taxon>Gunneridae</taxon>
        <taxon>Pentapetalae</taxon>
        <taxon>rosids</taxon>
        <taxon>fabids</taxon>
        <taxon>Malpighiales</taxon>
        <taxon>Salicaceae</taxon>
        <taxon>Saliceae</taxon>
        <taxon>Populus</taxon>
    </lineage>
</organism>
<protein>
    <submittedName>
        <fullName evidence="1">Uncharacterized protein</fullName>
    </submittedName>
</protein>
<sequence>MGGIWSNKWQVTGNRVVLCPRSHVNAALILYFSHTTFTCPPPENTPEAKPGSSPSDFALADLLNMQQWRALQELIRVQEWCLQHSKTYVGVVELSSGQ</sequence>
<proteinExistence type="predicted"/>
<evidence type="ECO:0000313" key="2">
    <source>
        <dbReference type="Proteomes" id="UP001164929"/>
    </source>
</evidence>
<dbReference type="EMBL" id="JAQIZT010000005">
    <property type="protein sequence ID" value="KAJ6999088.1"/>
    <property type="molecule type" value="Genomic_DNA"/>
</dbReference>
<gene>
    <name evidence="1" type="ORF">NC653_015047</name>
</gene>
<name>A0AAD6QYX5_9ROSI</name>
<comment type="caution">
    <text evidence="1">The sequence shown here is derived from an EMBL/GenBank/DDBJ whole genome shotgun (WGS) entry which is preliminary data.</text>
</comment>
<reference evidence="1" key="1">
    <citation type="journal article" date="2023" name="Mol. Ecol. Resour.">
        <title>Chromosome-level genome assembly of a triploid poplar Populus alba 'Berolinensis'.</title>
        <authorList>
            <person name="Chen S."/>
            <person name="Yu Y."/>
            <person name="Wang X."/>
            <person name="Wang S."/>
            <person name="Zhang T."/>
            <person name="Zhou Y."/>
            <person name="He R."/>
            <person name="Meng N."/>
            <person name="Wang Y."/>
            <person name="Liu W."/>
            <person name="Liu Z."/>
            <person name="Liu J."/>
            <person name="Guo Q."/>
            <person name="Huang H."/>
            <person name="Sederoff R.R."/>
            <person name="Wang G."/>
            <person name="Qu G."/>
            <person name="Chen S."/>
        </authorList>
    </citation>
    <scope>NUCLEOTIDE SEQUENCE</scope>
    <source>
        <strain evidence="1">SC-2020</strain>
    </source>
</reference>